<gene>
    <name evidence="1" type="ORF">MRB53_001883</name>
</gene>
<name>A0ACC2MTW2_PERAE</name>
<proteinExistence type="predicted"/>
<dbReference type="EMBL" id="CM056809">
    <property type="protein sequence ID" value="KAJ8648860.1"/>
    <property type="molecule type" value="Genomic_DNA"/>
</dbReference>
<dbReference type="Proteomes" id="UP001234297">
    <property type="component" value="Chromosome 1"/>
</dbReference>
<organism evidence="1 2">
    <name type="scientific">Persea americana</name>
    <name type="common">Avocado</name>
    <dbReference type="NCBI Taxonomy" id="3435"/>
    <lineage>
        <taxon>Eukaryota</taxon>
        <taxon>Viridiplantae</taxon>
        <taxon>Streptophyta</taxon>
        <taxon>Embryophyta</taxon>
        <taxon>Tracheophyta</taxon>
        <taxon>Spermatophyta</taxon>
        <taxon>Magnoliopsida</taxon>
        <taxon>Magnoliidae</taxon>
        <taxon>Laurales</taxon>
        <taxon>Lauraceae</taxon>
        <taxon>Persea</taxon>
    </lineage>
</organism>
<sequence>MMETIVLVVTELQKPRWLMEMGLPNMPVNGQNLPENGHKAGTKKVVEICRQTVIGAEMTTMVQSSWDAEVSNQMEVDLIKRG</sequence>
<evidence type="ECO:0000313" key="1">
    <source>
        <dbReference type="EMBL" id="KAJ8648860.1"/>
    </source>
</evidence>
<evidence type="ECO:0000313" key="2">
    <source>
        <dbReference type="Proteomes" id="UP001234297"/>
    </source>
</evidence>
<reference evidence="1 2" key="1">
    <citation type="journal article" date="2022" name="Hortic Res">
        <title>A haplotype resolved chromosomal level avocado genome allows analysis of novel avocado genes.</title>
        <authorList>
            <person name="Nath O."/>
            <person name="Fletcher S.J."/>
            <person name="Hayward A."/>
            <person name="Shaw L.M."/>
            <person name="Masouleh A.K."/>
            <person name="Furtado A."/>
            <person name="Henry R.J."/>
            <person name="Mitter N."/>
        </authorList>
    </citation>
    <scope>NUCLEOTIDE SEQUENCE [LARGE SCALE GENOMIC DNA]</scope>
    <source>
        <strain evidence="2">cv. Hass</strain>
    </source>
</reference>
<comment type="caution">
    <text evidence="1">The sequence shown here is derived from an EMBL/GenBank/DDBJ whole genome shotgun (WGS) entry which is preliminary data.</text>
</comment>
<protein>
    <submittedName>
        <fullName evidence="1">Uncharacterized protein</fullName>
    </submittedName>
</protein>
<accession>A0ACC2MTW2</accession>
<keyword evidence="2" id="KW-1185">Reference proteome</keyword>